<comment type="caution">
    <text evidence="1">The sequence shown here is derived from an EMBL/GenBank/DDBJ whole genome shotgun (WGS) entry which is preliminary data.</text>
</comment>
<dbReference type="RefSeq" id="WP_190997246.1">
    <property type="nucleotide sequence ID" value="NZ_JACXSI010000009.1"/>
</dbReference>
<reference evidence="1" key="1">
    <citation type="submission" date="2020-09" db="EMBL/GenBank/DDBJ databases">
        <title>Bacillus faecalis sp. nov., a moderately halophilic bacterium isolated from cow faeces.</title>
        <authorList>
            <person name="Jiang L."/>
            <person name="Lee J."/>
        </authorList>
    </citation>
    <scope>NUCLEOTIDE SEQUENCE</scope>
    <source>
        <strain evidence="1">AGMB 02131</strain>
    </source>
</reference>
<organism evidence="1 2">
    <name type="scientific">Peribacillus faecalis</name>
    <dbReference type="NCBI Taxonomy" id="2772559"/>
    <lineage>
        <taxon>Bacteria</taxon>
        <taxon>Bacillati</taxon>
        <taxon>Bacillota</taxon>
        <taxon>Bacilli</taxon>
        <taxon>Bacillales</taxon>
        <taxon>Bacillaceae</taxon>
        <taxon>Peribacillus</taxon>
    </lineage>
</organism>
<dbReference type="Pfam" id="PF05402">
    <property type="entry name" value="PqqD"/>
    <property type="match status" value="1"/>
</dbReference>
<protein>
    <submittedName>
        <fullName evidence="1">Lasso peptide biosynthesis PqqD family chaperone</fullName>
    </submittedName>
</protein>
<dbReference type="InterPro" id="IPR041881">
    <property type="entry name" value="PqqD_sf"/>
</dbReference>
<evidence type="ECO:0000313" key="1">
    <source>
        <dbReference type="EMBL" id="MBD3107700.1"/>
    </source>
</evidence>
<evidence type="ECO:0000313" key="2">
    <source>
        <dbReference type="Proteomes" id="UP000602076"/>
    </source>
</evidence>
<gene>
    <name evidence="1" type="ORF">IEO70_04910</name>
</gene>
<dbReference type="InterPro" id="IPR008792">
    <property type="entry name" value="PQQD"/>
</dbReference>
<keyword evidence="2" id="KW-1185">Reference proteome</keyword>
<dbReference type="Proteomes" id="UP000602076">
    <property type="component" value="Unassembled WGS sequence"/>
</dbReference>
<dbReference type="Gene3D" id="1.10.10.1150">
    <property type="entry name" value="Coenzyme PQQ synthesis protein D (PqqD)"/>
    <property type="match status" value="1"/>
</dbReference>
<sequence length="97" mass="10984">MQECKISLKDCITQAEGNIVSDMDGEKVMLSIKNGKYYNLGTIGGVIWDYIHKPIQVDALIAKLQNEYNVEAEQCKEDVLPFIEHLLEENLIVLVSE</sequence>
<dbReference type="EMBL" id="JACXSI010000009">
    <property type="protein sequence ID" value="MBD3107700.1"/>
    <property type="molecule type" value="Genomic_DNA"/>
</dbReference>
<accession>A0A927CXW5</accession>
<name>A0A927CXW5_9BACI</name>
<dbReference type="NCBIfam" id="NF033536">
    <property type="entry name" value="lasso_PqqD_Bac"/>
    <property type="match status" value="1"/>
</dbReference>
<proteinExistence type="predicted"/>
<dbReference type="AlphaFoldDB" id="A0A927CXW5"/>